<organism evidence="3">
    <name type="scientific">Zeugodacus cucurbitae</name>
    <name type="common">Melon fruit fly</name>
    <name type="synonym">Bactrocera cucurbitae</name>
    <dbReference type="NCBI Taxonomy" id="28588"/>
    <lineage>
        <taxon>Eukaryota</taxon>
        <taxon>Metazoa</taxon>
        <taxon>Ecdysozoa</taxon>
        <taxon>Arthropoda</taxon>
        <taxon>Hexapoda</taxon>
        <taxon>Insecta</taxon>
        <taxon>Pterygota</taxon>
        <taxon>Neoptera</taxon>
        <taxon>Endopterygota</taxon>
        <taxon>Diptera</taxon>
        <taxon>Brachycera</taxon>
        <taxon>Muscomorpha</taxon>
        <taxon>Tephritoidea</taxon>
        <taxon>Tephritidae</taxon>
        <taxon>Zeugodacus</taxon>
        <taxon>Zeugodacus</taxon>
    </lineage>
</organism>
<reference evidence="3" key="1">
    <citation type="submission" date="2014-11" db="EMBL/GenBank/DDBJ databases">
        <authorList>
            <person name="Geib S."/>
        </authorList>
    </citation>
    <scope>NUCLEOTIDE SEQUENCE</scope>
</reference>
<feature type="region of interest" description="Disordered" evidence="2">
    <location>
        <begin position="87"/>
        <end position="109"/>
    </location>
</feature>
<dbReference type="AlphaFoldDB" id="A0A0A1XSD8"/>
<evidence type="ECO:0000256" key="1">
    <source>
        <dbReference type="SAM" id="Coils"/>
    </source>
</evidence>
<protein>
    <submittedName>
        <fullName evidence="3">Uncharacterized protein C14orf38</fullName>
    </submittedName>
</protein>
<sequence length="153" mass="17456">MPATTESQTLREAQNKLKLLESDYKILHDKRLNDLKTLQSAHERELASCHETVRVLQQRLNERDEAFATQKRRKLPVDYYALKAKVSSGTSNASSMLDNSDTSKRTELQTECKAALESCHSSNVSPLTVKKKKKSSKKHARHSMYEHKKSANK</sequence>
<evidence type="ECO:0000256" key="2">
    <source>
        <dbReference type="SAM" id="MobiDB-lite"/>
    </source>
</evidence>
<keyword evidence="1" id="KW-0175">Coiled coil</keyword>
<proteinExistence type="predicted"/>
<feature type="coiled-coil region" evidence="1">
    <location>
        <begin position="3"/>
        <end position="30"/>
    </location>
</feature>
<accession>A0A0A1XSD8</accession>
<gene>
    <name evidence="3" type="primary">C14orf38</name>
    <name evidence="3" type="ORF">g.47314</name>
</gene>
<feature type="region of interest" description="Disordered" evidence="2">
    <location>
        <begin position="123"/>
        <end position="153"/>
    </location>
</feature>
<reference evidence="3" key="2">
    <citation type="journal article" date="2015" name="Gigascience">
        <title>Reconstructing a comprehensive transcriptome assembly of a white-pupal translocated strain of the pest fruit fly Bactrocera cucurbitae.</title>
        <authorList>
            <person name="Sim S.B."/>
            <person name="Calla B."/>
            <person name="Hall B."/>
            <person name="DeRego T."/>
            <person name="Geib S.M."/>
        </authorList>
    </citation>
    <scope>NUCLEOTIDE SEQUENCE</scope>
</reference>
<name>A0A0A1XSD8_ZEUCU</name>
<feature type="compositionally biased region" description="Polar residues" evidence="2">
    <location>
        <begin position="87"/>
        <end position="100"/>
    </location>
</feature>
<dbReference type="EMBL" id="GBXI01000512">
    <property type="protein sequence ID" value="JAD13780.1"/>
    <property type="molecule type" value="Transcribed_RNA"/>
</dbReference>
<evidence type="ECO:0000313" key="3">
    <source>
        <dbReference type="EMBL" id="JAD13780.1"/>
    </source>
</evidence>
<feature type="compositionally biased region" description="Basic residues" evidence="2">
    <location>
        <begin position="129"/>
        <end position="142"/>
    </location>
</feature>
<feature type="compositionally biased region" description="Basic and acidic residues" evidence="2">
    <location>
        <begin position="143"/>
        <end position="153"/>
    </location>
</feature>